<dbReference type="AlphaFoldDB" id="A0A974D409"/>
<dbReference type="EMBL" id="CM004472">
    <property type="protein sequence ID" value="OCT85109.1"/>
    <property type="molecule type" value="Genomic_DNA"/>
</dbReference>
<gene>
    <name evidence="1" type="ORF">XELAEV_18023274mg</name>
</gene>
<evidence type="ECO:0000313" key="1">
    <source>
        <dbReference type="EMBL" id="OCT85109.1"/>
    </source>
</evidence>
<dbReference type="Proteomes" id="UP000694892">
    <property type="component" value="Chromosome 4L"/>
</dbReference>
<reference evidence="2" key="1">
    <citation type="journal article" date="2016" name="Nature">
        <title>Genome evolution in the allotetraploid frog Xenopus laevis.</title>
        <authorList>
            <person name="Session A.M."/>
            <person name="Uno Y."/>
            <person name="Kwon T."/>
            <person name="Chapman J.A."/>
            <person name="Toyoda A."/>
            <person name="Takahashi S."/>
            <person name="Fukui A."/>
            <person name="Hikosaka A."/>
            <person name="Suzuki A."/>
            <person name="Kondo M."/>
            <person name="van Heeringen S.J."/>
            <person name="Quigley I."/>
            <person name="Heinz S."/>
            <person name="Ogino H."/>
            <person name="Ochi H."/>
            <person name="Hellsten U."/>
            <person name="Lyons J.B."/>
            <person name="Simakov O."/>
            <person name="Putnam N."/>
            <person name="Stites J."/>
            <person name="Kuroki Y."/>
            <person name="Tanaka T."/>
            <person name="Michiue T."/>
            <person name="Watanabe M."/>
            <person name="Bogdanovic O."/>
            <person name="Lister R."/>
            <person name="Georgiou G."/>
            <person name="Paranjpe S.S."/>
            <person name="van Kruijsbergen I."/>
            <person name="Shu S."/>
            <person name="Carlson J."/>
            <person name="Kinoshita T."/>
            <person name="Ohta Y."/>
            <person name="Mawaribuchi S."/>
            <person name="Jenkins J."/>
            <person name="Grimwood J."/>
            <person name="Schmutz J."/>
            <person name="Mitros T."/>
            <person name="Mozaffari S.V."/>
            <person name="Suzuki Y."/>
            <person name="Haramoto Y."/>
            <person name="Yamamoto T.S."/>
            <person name="Takagi C."/>
            <person name="Heald R."/>
            <person name="Miller K."/>
            <person name="Haudenschild C."/>
            <person name="Kitzman J."/>
            <person name="Nakayama T."/>
            <person name="Izutsu Y."/>
            <person name="Robert J."/>
            <person name="Fortriede J."/>
            <person name="Burns K."/>
            <person name="Lotay V."/>
            <person name="Karimi K."/>
            <person name="Yasuoka Y."/>
            <person name="Dichmann D.S."/>
            <person name="Flajnik M.F."/>
            <person name="Houston D.W."/>
            <person name="Shendure J."/>
            <person name="DuPasquier L."/>
            <person name="Vize P.D."/>
            <person name="Zorn A.M."/>
            <person name="Ito M."/>
            <person name="Marcotte E.M."/>
            <person name="Wallingford J.B."/>
            <person name="Ito Y."/>
            <person name="Asashima M."/>
            <person name="Ueno N."/>
            <person name="Matsuda Y."/>
            <person name="Veenstra G.J."/>
            <person name="Fujiyama A."/>
            <person name="Harland R.M."/>
            <person name="Taira M."/>
            <person name="Rokhsar D.S."/>
        </authorList>
    </citation>
    <scope>NUCLEOTIDE SEQUENCE [LARGE SCALE GENOMIC DNA]</scope>
    <source>
        <strain evidence="2">J</strain>
    </source>
</reference>
<proteinExistence type="predicted"/>
<evidence type="ECO:0000313" key="2">
    <source>
        <dbReference type="Proteomes" id="UP000694892"/>
    </source>
</evidence>
<accession>A0A974D409</accession>
<protein>
    <submittedName>
        <fullName evidence="1">Uncharacterized protein</fullName>
    </submittedName>
</protein>
<name>A0A974D409_XENLA</name>
<organism evidence="1 2">
    <name type="scientific">Xenopus laevis</name>
    <name type="common">African clawed frog</name>
    <dbReference type="NCBI Taxonomy" id="8355"/>
    <lineage>
        <taxon>Eukaryota</taxon>
        <taxon>Metazoa</taxon>
        <taxon>Chordata</taxon>
        <taxon>Craniata</taxon>
        <taxon>Vertebrata</taxon>
        <taxon>Euteleostomi</taxon>
        <taxon>Amphibia</taxon>
        <taxon>Batrachia</taxon>
        <taxon>Anura</taxon>
        <taxon>Pipoidea</taxon>
        <taxon>Pipidae</taxon>
        <taxon>Xenopodinae</taxon>
        <taxon>Xenopus</taxon>
        <taxon>Xenopus</taxon>
    </lineage>
</organism>
<sequence>MQGSVLAPRSACQCSVCAKTFILFRELTGGDGLFQLLFYSQNTPYTIVLRLRTKEQVFAHTPLIKRLERT</sequence>